<sequence>MNGTHSIQATTGGFIPELIIDGEDIIKAGVYAGVGI</sequence>
<name>A0A4U9USH3_SERFO</name>
<evidence type="ECO:0000313" key="1">
    <source>
        <dbReference type="EMBL" id="VTR35927.1"/>
    </source>
</evidence>
<dbReference type="AlphaFoldDB" id="A0A4U9USH3"/>
<protein>
    <submittedName>
        <fullName evidence="1">Uncharacterized protein</fullName>
    </submittedName>
</protein>
<reference evidence="1" key="1">
    <citation type="submission" date="2019-05" db="EMBL/GenBank/DDBJ databases">
        <authorList>
            <consortium name="Pathogen Informatics"/>
        </authorList>
    </citation>
    <scope>NUCLEOTIDE SEQUENCE [LARGE SCALE GENOMIC DNA]</scope>
    <source>
        <strain evidence="1">NCTC12965</strain>
    </source>
</reference>
<organism evidence="1">
    <name type="scientific">Serratia fonticola</name>
    <dbReference type="NCBI Taxonomy" id="47917"/>
    <lineage>
        <taxon>Bacteria</taxon>
        <taxon>Pseudomonadati</taxon>
        <taxon>Pseudomonadota</taxon>
        <taxon>Gammaproteobacteria</taxon>
        <taxon>Enterobacterales</taxon>
        <taxon>Yersiniaceae</taxon>
        <taxon>Serratia</taxon>
    </lineage>
</organism>
<accession>A0A4U9USH3</accession>
<dbReference type="EMBL" id="CABEEZ010000081">
    <property type="protein sequence ID" value="VTR35927.1"/>
    <property type="molecule type" value="Genomic_DNA"/>
</dbReference>
<proteinExistence type="predicted"/>
<gene>
    <name evidence="1" type="ORF">NCTC12965_03864</name>
</gene>